<accession>A0A093RIL3</accession>
<feature type="domain" description="Serine hydroxymethyltransferase-like" evidence="13">
    <location>
        <begin position="9"/>
        <end position="386"/>
    </location>
</feature>
<dbReference type="PROSITE" id="PS00096">
    <property type="entry name" value="SHMT"/>
    <property type="match status" value="1"/>
</dbReference>
<evidence type="ECO:0000259" key="13">
    <source>
        <dbReference type="Pfam" id="PF00464"/>
    </source>
</evidence>
<dbReference type="Gene3D" id="3.90.1150.10">
    <property type="entry name" value="Aspartate Aminotransferase, domain 1"/>
    <property type="match status" value="1"/>
</dbReference>
<feature type="binding site" evidence="11">
    <location>
        <position position="121"/>
    </location>
    <ligand>
        <name>(6S)-5,6,7,8-tetrahydrofolate</name>
        <dbReference type="ChEBI" id="CHEBI:57453"/>
    </ligand>
</feature>
<reference evidence="14 15" key="1">
    <citation type="submission" date="2014-08" db="EMBL/GenBank/DDBJ databases">
        <title>Genome sequences of NCPPB Pectobacterium isolates.</title>
        <authorList>
            <person name="Glover R.H."/>
            <person name="Sapp M."/>
            <person name="Elphinstone J."/>
        </authorList>
    </citation>
    <scope>NUCLEOTIDE SEQUENCE [LARGE SCALE GENOMIC DNA]</scope>
    <source>
        <strain evidence="14 15">NCPPB 2795</strain>
    </source>
</reference>
<dbReference type="Proteomes" id="UP000032874">
    <property type="component" value="Unassembled WGS sequence"/>
</dbReference>
<dbReference type="PANTHER" id="PTHR11680:SF50">
    <property type="entry name" value="SERINE HYDROXYMETHYLTRANSFERASE"/>
    <property type="match status" value="1"/>
</dbReference>
<dbReference type="InterPro" id="IPR049943">
    <property type="entry name" value="Ser_HO-MeTrfase-like"/>
</dbReference>
<dbReference type="UniPathway" id="UPA00193"/>
<dbReference type="UniPathway" id="UPA00288">
    <property type="reaction ID" value="UER01023"/>
</dbReference>
<evidence type="ECO:0000256" key="4">
    <source>
        <dbReference type="ARBA" id="ARBA00006376"/>
    </source>
</evidence>
<dbReference type="PIRSF" id="PIRSF000412">
    <property type="entry name" value="SHMT"/>
    <property type="match status" value="1"/>
</dbReference>
<dbReference type="GO" id="GO:0035999">
    <property type="term" value="P:tetrahydrofolate interconversion"/>
    <property type="evidence" value="ECO:0007669"/>
    <property type="project" value="UniProtKB-UniRule"/>
</dbReference>
<dbReference type="SUPFAM" id="SSF53383">
    <property type="entry name" value="PLP-dependent transferases"/>
    <property type="match status" value="1"/>
</dbReference>
<dbReference type="EMBL" id="JQHM01000013">
    <property type="protein sequence ID" value="KFX02635.1"/>
    <property type="molecule type" value="Genomic_DNA"/>
</dbReference>
<dbReference type="InterPro" id="IPR039429">
    <property type="entry name" value="SHMT-like_dom"/>
</dbReference>
<dbReference type="InterPro" id="IPR019798">
    <property type="entry name" value="Ser_HO-MeTrfase_PLP_BS"/>
</dbReference>
<dbReference type="InterPro" id="IPR015421">
    <property type="entry name" value="PyrdxlP-dep_Trfase_major"/>
</dbReference>
<dbReference type="GO" id="GO:0032259">
    <property type="term" value="P:methylation"/>
    <property type="evidence" value="ECO:0007669"/>
    <property type="project" value="UniProtKB-KW"/>
</dbReference>
<comment type="pathway">
    <text evidence="11">Amino-acid biosynthesis; glycine biosynthesis; glycine from L-serine: step 1/1.</text>
</comment>
<dbReference type="EC" id="2.1.2.1" evidence="11"/>
<comment type="catalytic activity">
    <reaction evidence="1 11">
        <text>(6R)-5,10-methylene-5,6,7,8-tetrahydrofolate + glycine + H2O = (6S)-5,6,7,8-tetrahydrofolate + L-serine</text>
        <dbReference type="Rhea" id="RHEA:15481"/>
        <dbReference type="ChEBI" id="CHEBI:15377"/>
        <dbReference type="ChEBI" id="CHEBI:15636"/>
        <dbReference type="ChEBI" id="CHEBI:33384"/>
        <dbReference type="ChEBI" id="CHEBI:57305"/>
        <dbReference type="ChEBI" id="CHEBI:57453"/>
        <dbReference type="EC" id="2.1.2.1"/>
    </reaction>
</comment>
<evidence type="ECO:0000256" key="2">
    <source>
        <dbReference type="ARBA" id="ARBA00001933"/>
    </source>
</evidence>
<dbReference type="eggNOG" id="COG0112">
    <property type="taxonomic scope" value="Bacteria"/>
</dbReference>
<feature type="binding site" evidence="11">
    <location>
        <begin position="125"/>
        <end position="127"/>
    </location>
    <ligand>
        <name>(6S)-5,6,7,8-tetrahydrofolate</name>
        <dbReference type="ChEBI" id="CHEBI:57453"/>
    </ligand>
</feature>
<evidence type="ECO:0000256" key="11">
    <source>
        <dbReference type="HAMAP-Rule" id="MF_00051"/>
    </source>
</evidence>
<dbReference type="CDD" id="cd00378">
    <property type="entry name" value="SHMT"/>
    <property type="match status" value="1"/>
</dbReference>
<evidence type="ECO:0000313" key="15">
    <source>
        <dbReference type="Proteomes" id="UP000032874"/>
    </source>
</evidence>
<comment type="pathway">
    <text evidence="11">One-carbon metabolism; tetrahydrofolate interconversion.</text>
</comment>
<evidence type="ECO:0000256" key="5">
    <source>
        <dbReference type="ARBA" id="ARBA00011738"/>
    </source>
</evidence>
<protein>
    <recommendedName>
        <fullName evidence="11">Serine hydroxymethyltransferase</fullName>
        <shortName evidence="11">SHMT</shortName>
        <shortName evidence="11">Serine methylase</shortName>
        <ecNumber evidence="11">2.1.2.1</ecNumber>
    </recommendedName>
</protein>
<dbReference type="Pfam" id="PF00464">
    <property type="entry name" value="SHMT"/>
    <property type="match status" value="1"/>
</dbReference>
<evidence type="ECO:0000256" key="12">
    <source>
        <dbReference type="PIRSR" id="PIRSR000412-50"/>
    </source>
</evidence>
<dbReference type="PANTHER" id="PTHR11680">
    <property type="entry name" value="SERINE HYDROXYMETHYLTRANSFERASE"/>
    <property type="match status" value="1"/>
</dbReference>
<feature type="binding site" evidence="11">
    <location>
        <begin position="355"/>
        <end position="357"/>
    </location>
    <ligand>
        <name>(6S)-5,6,7,8-tetrahydrofolate</name>
        <dbReference type="ChEBI" id="CHEBI:57453"/>
    </ligand>
</feature>
<sequence>MLKREMNIADYDADLWQAMEQEVVRQEEHIELIASENYTSPRVMQAQGSQLTNKYAEGYPGKRYYGGCEYVDIVEQLAIDRAKALFGADYANVQPHSGSQANFAVYTALLQPGDTILGMNLAHGGHLTHGSPVNLSGKLYNVIPYGIDESGKIDYDEMAELARTHKPKMIVGGFSAYSGVVDWAKMREIADSIGAYLFVDMAHVAGLVAADVYPNPVPHAHIVTTTTHKTLAGPRGGLILAKGGDEELYKKLNSAVFPGGQGGPLMHVIAGKAVALKEAMEPEFKVYQQQVAKNAKAMVDVFLSRGFNVVSGATSNHLFLLDLVSKNLTGKEADAALGRANITVNKNSVPNDPKSPFVTSGIRIGTPAATRRGFKEAEVRELAGWICDVLDNINDEATIERVKQKVLDICARFPVYA</sequence>
<dbReference type="FunFam" id="3.90.1150.10:FF:000003">
    <property type="entry name" value="Serine hydroxymethyltransferase"/>
    <property type="match status" value="1"/>
</dbReference>
<comment type="subcellular location">
    <subcellularLocation>
        <location evidence="3 11">Cytoplasm</location>
    </subcellularLocation>
</comment>
<keyword evidence="9 11" id="KW-0808">Transferase</keyword>
<organism evidence="14 15">
    <name type="scientific">Pectobacterium betavasculorum</name>
    <dbReference type="NCBI Taxonomy" id="55207"/>
    <lineage>
        <taxon>Bacteria</taxon>
        <taxon>Pseudomonadati</taxon>
        <taxon>Pseudomonadota</taxon>
        <taxon>Gammaproteobacteria</taxon>
        <taxon>Enterobacterales</taxon>
        <taxon>Pectobacteriaceae</taxon>
        <taxon>Pectobacterium</taxon>
    </lineage>
</organism>
<comment type="subunit">
    <text evidence="5 11">Homodimer.</text>
</comment>
<evidence type="ECO:0000256" key="3">
    <source>
        <dbReference type="ARBA" id="ARBA00004496"/>
    </source>
</evidence>
<dbReference type="STRING" id="55207.KP22_18170"/>
<feature type="modified residue" description="N6-(pyridoxal phosphate)lysine" evidence="11 12">
    <location>
        <position position="229"/>
    </location>
</feature>
<name>A0A093RIL3_9GAMM</name>
<keyword evidence="14" id="KW-0489">Methyltransferase</keyword>
<dbReference type="GO" id="GO:0008168">
    <property type="term" value="F:methyltransferase activity"/>
    <property type="evidence" value="ECO:0007669"/>
    <property type="project" value="UniProtKB-KW"/>
</dbReference>
<evidence type="ECO:0000256" key="9">
    <source>
        <dbReference type="ARBA" id="ARBA00022679"/>
    </source>
</evidence>
<keyword evidence="7 11" id="KW-0554">One-carbon metabolism</keyword>
<keyword evidence="6 11" id="KW-0963">Cytoplasm</keyword>
<evidence type="ECO:0000256" key="6">
    <source>
        <dbReference type="ARBA" id="ARBA00022490"/>
    </source>
</evidence>
<comment type="function">
    <text evidence="11">Catalyzes the reversible interconversion of serine and glycine with tetrahydrofolate (THF) serving as the one-carbon carrier. This reaction serves as the major source of one-carbon groups required for the biosynthesis of purines, thymidylate, methionine, and other important biomolecules. Also exhibits THF-independent aldolase activity toward beta-hydroxyamino acids, producing glycine and aldehydes, via a retro-aldol mechanism.</text>
</comment>
<dbReference type="RefSeq" id="WP_039325480.1">
    <property type="nucleotide sequence ID" value="NZ_JQHM01000013.1"/>
</dbReference>
<dbReference type="FunFam" id="3.40.640.10:FF:000001">
    <property type="entry name" value="Serine hydroxymethyltransferase"/>
    <property type="match status" value="1"/>
</dbReference>
<dbReference type="GO" id="GO:0030170">
    <property type="term" value="F:pyridoxal phosphate binding"/>
    <property type="evidence" value="ECO:0007669"/>
    <property type="project" value="UniProtKB-UniRule"/>
</dbReference>
<gene>
    <name evidence="11" type="primary">glyA</name>
    <name evidence="14" type="ORF">KP22_18170</name>
</gene>
<dbReference type="InterPro" id="IPR015424">
    <property type="entry name" value="PyrdxlP-dep_Trfase"/>
</dbReference>
<dbReference type="NCBIfam" id="NF000586">
    <property type="entry name" value="PRK00011.1"/>
    <property type="match status" value="1"/>
</dbReference>
<proteinExistence type="inferred from homology"/>
<comment type="caution">
    <text evidence="14">The sequence shown here is derived from an EMBL/GenBank/DDBJ whole genome shotgun (WGS) entry which is preliminary data.</text>
</comment>
<dbReference type="GO" id="GO:0019264">
    <property type="term" value="P:glycine biosynthetic process from serine"/>
    <property type="evidence" value="ECO:0007669"/>
    <property type="project" value="UniProtKB-UniRule"/>
</dbReference>
<evidence type="ECO:0000256" key="1">
    <source>
        <dbReference type="ARBA" id="ARBA00001528"/>
    </source>
</evidence>
<dbReference type="Gene3D" id="3.40.640.10">
    <property type="entry name" value="Type I PLP-dependent aspartate aminotransferase-like (Major domain)"/>
    <property type="match status" value="1"/>
</dbReference>
<dbReference type="GO" id="GO:0005829">
    <property type="term" value="C:cytosol"/>
    <property type="evidence" value="ECO:0007669"/>
    <property type="project" value="TreeGrafter"/>
</dbReference>
<dbReference type="InterPro" id="IPR015422">
    <property type="entry name" value="PyrdxlP-dep_Trfase_small"/>
</dbReference>
<keyword evidence="8 11" id="KW-0028">Amino-acid biosynthesis</keyword>
<dbReference type="AlphaFoldDB" id="A0A093RIL3"/>
<dbReference type="InterPro" id="IPR001085">
    <property type="entry name" value="Ser_HO-MeTrfase"/>
</dbReference>
<comment type="similarity">
    <text evidence="4 11">Belongs to the SHMT family.</text>
</comment>
<comment type="cofactor">
    <cofactor evidence="2 11 12">
        <name>pyridoxal 5'-phosphate</name>
        <dbReference type="ChEBI" id="CHEBI:597326"/>
    </cofactor>
</comment>
<evidence type="ECO:0000256" key="8">
    <source>
        <dbReference type="ARBA" id="ARBA00022605"/>
    </source>
</evidence>
<feature type="binding site" evidence="11">
    <location>
        <position position="246"/>
    </location>
    <ligand>
        <name>(6S)-5,6,7,8-tetrahydrofolate</name>
        <dbReference type="ChEBI" id="CHEBI:57453"/>
    </ligand>
</feature>
<evidence type="ECO:0000256" key="10">
    <source>
        <dbReference type="ARBA" id="ARBA00022898"/>
    </source>
</evidence>
<evidence type="ECO:0000256" key="7">
    <source>
        <dbReference type="ARBA" id="ARBA00022563"/>
    </source>
</evidence>
<evidence type="ECO:0000313" key="14">
    <source>
        <dbReference type="EMBL" id="KFX02635.1"/>
    </source>
</evidence>
<keyword evidence="10 11" id="KW-0663">Pyridoxal phosphate</keyword>
<dbReference type="HAMAP" id="MF_00051">
    <property type="entry name" value="SHMT"/>
    <property type="match status" value="1"/>
</dbReference>
<dbReference type="GO" id="GO:0004372">
    <property type="term" value="F:glycine hydroxymethyltransferase activity"/>
    <property type="evidence" value="ECO:0007669"/>
    <property type="project" value="UniProtKB-UniRule"/>
</dbReference>
<feature type="site" description="Plays an important role in substrate specificity" evidence="11">
    <location>
        <position position="228"/>
    </location>
</feature>